<organism evidence="5 6">
    <name type="scientific">Niastella vici</name>
    <dbReference type="NCBI Taxonomy" id="1703345"/>
    <lineage>
        <taxon>Bacteria</taxon>
        <taxon>Pseudomonadati</taxon>
        <taxon>Bacteroidota</taxon>
        <taxon>Chitinophagia</taxon>
        <taxon>Chitinophagales</taxon>
        <taxon>Chitinophagaceae</taxon>
        <taxon>Niastella</taxon>
    </lineage>
</organism>
<dbReference type="AlphaFoldDB" id="A0A1V9FR30"/>
<keyword evidence="6" id="KW-1185">Reference proteome</keyword>
<dbReference type="PANTHER" id="PTHR33204">
    <property type="entry name" value="TRANSCRIPTIONAL REGULATOR, MARR FAMILY"/>
    <property type="match status" value="1"/>
</dbReference>
<reference evidence="5 6" key="1">
    <citation type="submission" date="2016-03" db="EMBL/GenBank/DDBJ databases">
        <title>Niastella vici sp. nov., isolated from farmland soil.</title>
        <authorList>
            <person name="Chen L."/>
            <person name="Wang D."/>
            <person name="Yang S."/>
            <person name="Wang G."/>
        </authorList>
    </citation>
    <scope>NUCLEOTIDE SEQUENCE [LARGE SCALE GENOMIC DNA]</scope>
    <source>
        <strain evidence="5 6">DJ57</strain>
    </source>
</reference>
<evidence type="ECO:0000256" key="1">
    <source>
        <dbReference type="ARBA" id="ARBA00023015"/>
    </source>
</evidence>
<comment type="caution">
    <text evidence="5">The sequence shown here is derived from an EMBL/GenBank/DDBJ whole genome shotgun (WGS) entry which is preliminary data.</text>
</comment>
<dbReference type="OrthoDB" id="2619345at2"/>
<dbReference type="EMBL" id="LVYD01000059">
    <property type="protein sequence ID" value="OQP60741.1"/>
    <property type="molecule type" value="Genomic_DNA"/>
</dbReference>
<sequence length="121" mass="13713">MNAKKPAPQVPDCKEQLIAIKDTMILLSGKWKIQIIGWLLLYGKVRFMDMLRGIEGIAAKMLSKELQELEQNEIVARTVMPTKPTTVEYELTEHGKTLSGVIDAISAWGVTHRKFLFKKES</sequence>
<accession>A0A1V9FR30</accession>
<dbReference type="Gene3D" id="1.10.10.10">
    <property type="entry name" value="Winged helix-like DNA-binding domain superfamily/Winged helix DNA-binding domain"/>
    <property type="match status" value="1"/>
</dbReference>
<evidence type="ECO:0000259" key="4">
    <source>
        <dbReference type="PROSITE" id="PS51118"/>
    </source>
</evidence>
<name>A0A1V9FR30_9BACT</name>
<keyword evidence="3" id="KW-0804">Transcription</keyword>
<dbReference type="InterPro" id="IPR036390">
    <property type="entry name" value="WH_DNA-bd_sf"/>
</dbReference>
<feature type="domain" description="HTH hxlR-type" evidence="4">
    <location>
        <begin position="13"/>
        <end position="117"/>
    </location>
</feature>
<dbReference type="GO" id="GO:0003677">
    <property type="term" value="F:DNA binding"/>
    <property type="evidence" value="ECO:0007669"/>
    <property type="project" value="UniProtKB-KW"/>
</dbReference>
<dbReference type="SUPFAM" id="SSF46785">
    <property type="entry name" value="Winged helix' DNA-binding domain"/>
    <property type="match status" value="1"/>
</dbReference>
<evidence type="ECO:0000256" key="3">
    <source>
        <dbReference type="ARBA" id="ARBA00023163"/>
    </source>
</evidence>
<dbReference type="Pfam" id="PF01638">
    <property type="entry name" value="HxlR"/>
    <property type="match status" value="1"/>
</dbReference>
<dbReference type="RefSeq" id="WP_081152633.1">
    <property type="nucleotide sequence ID" value="NZ_LVYD01000059.1"/>
</dbReference>
<dbReference type="PROSITE" id="PS51118">
    <property type="entry name" value="HTH_HXLR"/>
    <property type="match status" value="1"/>
</dbReference>
<gene>
    <name evidence="5" type="ORF">A3860_32585</name>
</gene>
<keyword evidence="2" id="KW-0238">DNA-binding</keyword>
<dbReference type="InterPro" id="IPR036388">
    <property type="entry name" value="WH-like_DNA-bd_sf"/>
</dbReference>
<evidence type="ECO:0000313" key="6">
    <source>
        <dbReference type="Proteomes" id="UP000192796"/>
    </source>
</evidence>
<keyword evidence="1" id="KW-0805">Transcription regulation</keyword>
<evidence type="ECO:0000313" key="5">
    <source>
        <dbReference type="EMBL" id="OQP60741.1"/>
    </source>
</evidence>
<evidence type="ECO:0000256" key="2">
    <source>
        <dbReference type="ARBA" id="ARBA00023125"/>
    </source>
</evidence>
<dbReference type="InterPro" id="IPR002577">
    <property type="entry name" value="HTH_HxlR"/>
</dbReference>
<proteinExistence type="predicted"/>
<protein>
    <submittedName>
        <fullName evidence="5">HxlR family transcriptional regulator</fullName>
    </submittedName>
</protein>
<dbReference type="Proteomes" id="UP000192796">
    <property type="component" value="Unassembled WGS sequence"/>
</dbReference>
<dbReference type="PANTHER" id="PTHR33204:SF29">
    <property type="entry name" value="TRANSCRIPTIONAL REGULATOR"/>
    <property type="match status" value="1"/>
</dbReference>